<comment type="caution">
    <text evidence="1">The sequence shown here is derived from an EMBL/GenBank/DDBJ whole genome shotgun (WGS) entry which is preliminary data.</text>
</comment>
<organism evidence="1 2">
    <name type="scientific">Holotrichia oblita</name>
    <name type="common">Chafer beetle</name>
    <dbReference type="NCBI Taxonomy" id="644536"/>
    <lineage>
        <taxon>Eukaryota</taxon>
        <taxon>Metazoa</taxon>
        <taxon>Ecdysozoa</taxon>
        <taxon>Arthropoda</taxon>
        <taxon>Hexapoda</taxon>
        <taxon>Insecta</taxon>
        <taxon>Pterygota</taxon>
        <taxon>Neoptera</taxon>
        <taxon>Endopterygota</taxon>
        <taxon>Coleoptera</taxon>
        <taxon>Polyphaga</taxon>
        <taxon>Scarabaeiformia</taxon>
        <taxon>Scarabaeidae</taxon>
        <taxon>Melolonthinae</taxon>
        <taxon>Holotrichia</taxon>
    </lineage>
</organism>
<gene>
    <name evidence="1" type="ORF">MML48_4g00002803</name>
</gene>
<name>A0ACB9T916_HOLOL</name>
<protein>
    <submittedName>
        <fullName evidence="1">Cramped protein</fullName>
    </submittedName>
</protein>
<proteinExistence type="predicted"/>
<evidence type="ECO:0000313" key="1">
    <source>
        <dbReference type="EMBL" id="KAI4463286.1"/>
    </source>
</evidence>
<dbReference type="Proteomes" id="UP001056778">
    <property type="component" value="Chromosome 4"/>
</dbReference>
<reference evidence="1" key="1">
    <citation type="submission" date="2022-04" db="EMBL/GenBank/DDBJ databases">
        <title>Chromosome-scale genome assembly of Holotrichia oblita Faldermann.</title>
        <authorList>
            <person name="Rongchong L."/>
        </authorList>
    </citation>
    <scope>NUCLEOTIDE SEQUENCE</scope>
    <source>
        <strain evidence="1">81SQS9</strain>
    </source>
</reference>
<evidence type="ECO:0000313" key="2">
    <source>
        <dbReference type="Proteomes" id="UP001056778"/>
    </source>
</evidence>
<sequence>MCFTAAEGCGVDKKIGDVALLKNINCLVQVTVFLISSTSKLISSQNLVPIHQDDASFSSSILHQNVLQADQQAENAINVNFGTNDVTQFTDQDNQNPYNLAYIQSPLITNDNQVDKYTVQALENPQSIEYPVQSSRSLPSSQSFNVGYSVKFGGAAPFGLKETKQRPIFLKSDIITGTNKEEVMKPENVNIPHEEFVLNPVLDFKKQKISGIKPKYNRPIISSINTEKLITQANLSPKTQMKLEELQRNVQPNYDNDPYLKNANNSPWKTLSPGVEIYKSKPIKTISSEPIEEPKRFDHAKALGRSITFDYSNVVDMEAIDGKNYAQLQEIPMLNQYTAASTNRELQSELDNRPAVLDLTNNHAKGINNEVNRGTAQRLDTELLNESTNKEHSIMATQETNFNYYTPVYQSNIKNTAKPTLFQTNHVTVKPAQQLYQIPKQVNPLMPYNFNKHLENIYTFAQLNSDSTYTGYNDRTNQFHGQSSVAMPTIDLTKDPLVPQYITNQPSNMVKANTQMYSVKENQQDDVKPVQNLVNQKLYGKNIVYIPYNNPYGMNKKIRPNRTSNLLRFGGKRETYICDIADYSENEESDSSDEEIKDKQLIFVHKLKEHKIVLNKSQVPQVKAEKEAALTVLVQQYRDIFNVSLTTKQLSKKISHMKAAIKKKFDVNRTGNKPMIYKPWEQLFLEILDVQKNPVFKKIQGALSAGTGEEVILAKPSTSTSDFLIPAAAECSTTPRKKIKISNELPETAETKMLSTAELQ</sequence>
<accession>A0ACB9T916</accession>
<dbReference type="EMBL" id="CM043018">
    <property type="protein sequence ID" value="KAI4463286.1"/>
    <property type="molecule type" value="Genomic_DNA"/>
</dbReference>
<keyword evidence="2" id="KW-1185">Reference proteome</keyword>